<comment type="subcellular location">
    <subcellularLocation>
        <location evidence="2 12">Cell inner membrane</location>
        <topology evidence="2 12">Single-pass membrane protein</topology>
    </subcellularLocation>
</comment>
<keyword evidence="11 12" id="KW-0472">Membrane</keyword>
<evidence type="ECO:0000256" key="12">
    <source>
        <dbReference type="RuleBase" id="RU363101"/>
    </source>
</evidence>
<dbReference type="GO" id="GO:0015886">
    <property type="term" value="P:heme transport"/>
    <property type="evidence" value="ECO:0007669"/>
    <property type="project" value="InterPro"/>
</dbReference>
<proteinExistence type="inferred from homology"/>
<dbReference type="GO" id="GO:0017004">
    <property type="term" value="P:cytochrome complex assembly"/>
    <property type="evidence" value="ECO:0007669"/>
    <property type="project" value="UniProtKB-KW"/>
</dbReference>
<evidence type="ECO:0000256" key="9">
    <source>
        <dbReference type="ARBA" id="ARBA00022748"/>
    </source>
</evidence>
<evidence type="ECO:0000313" key="13">
    <source>
        <dbReference type="EMBL" id="AWI53512.1"/>
    </source>
</evidence>
<dbReference type="NCBIfam" id="TIGR03141">
    <property type="entry name" value="cytochro_ccmD"/>
    <property type="match status" value="1"/>
</dbReference>
<keyword evidence="14" id="KW-1185">Reference proteome</keyword>
<evidence type="ECO:0000256" key="1">
    <source>
        <dbReference type="ARBA" id="ARBA00002442"/>
    </source>
</evidence>
<evidence type="ECO:0000256" key="6">
    <source>
        <dbReference type="ARBA" id="ARBA00022475"/>
    </source>
</evidence>
<reference evidence="13 14" key="1">
    <citation type="submission" date="2018-05" db="EMBL/GenBank/DDBJ databases">
        <title>complete genome sequence of Aquabacterium olei NBRC 110486.</title>
        <authorList>
            <person name="Tang B."/>
            <person name="Chang J."/>
            <person name="Zhang L."/>
            <person name="Yang H."/>
        </authorList>
    </citation>
    <scope>NUCLEOTIDE SEQUENCE [LARGE SCALE GENOMIC DNA]</scope>
    <source>
        <strain evidence="13 14">NBRC 110486</strain>
    </source>
</reference>
<keyword evidence="6 12" id="KW-1003">Cell membrane</keyword>
<comment type="function">
    <text evidence="1 12">Required for the export of heme to the periplasm for the biogenesis of c-type cytochromes.</text>
</comment>
<dbReference type="KEGG" id="aon:DEH84_08775"/>
<sequence length="56" mass="6394">MTIDWTLLWHMNGHGPYVWATYGVATLLIVAEAGALWHRRRALRTGYPSTSEGRRP</sequence>
<organism evidence="13 14">
    <name type="scientific">Aquabacterium olei</name>
    <dbReference type="NCBI Taxonomy" id="1296669"/>
    <lineage>
        <taxon>Bacteria</taxon>
        <taxon>Pseudomonadati</taxon>
        <taxon>Pseudomonadota</taxon>
        <taxon>Betaproteobacteria</taxon>
        <taxon>Burkholderiales</taxon>
        <taxon>Aquabacterium</taxon>
    </lineage>
</organism>
<evidence type="ECO:0000256" key="2">
    <source>
        <dbReference type="ARBA" id="ARBA00004377"/>
    </source>
</evidence>
<comment type="similarity">
    <text evidence="3 12">Belongs to the CcmD/CycX/HelD family.</text>
</comment>
<keyword evidence="9 12" id="KW-0201">Cytochrome c-type biogenesis</keyword>
<protein>
    <recommendedName>
        <fullName evidence="4 12">Heme exporter protein D</fullName>
    </recommendedName>
</protein>
<keyword evidence="7 12" id="KW-0997">Cell inner membrane</keyword>
<dbReference type="Pfam" id="PF04995">
    <property type="entry name" value="CcmD"/>
    <property type="match status" value="1"/>
</dbReference>
<evidence type="ECO:0000256" key="5">
    <source>
        <dbReference type="ARBA" id="ARBA00022448"/>
    </source>
</evidence>
<dbReference type="EMBL" id="CP029210">
    <property type="protein sequence ID" value="AWI53512.1"/>
    <property type="molecule type" value="Genomic_DNA"/>
</dbReference>
<evidence type="ECO:0000256" key="10">
    <source>
        <dbReference type="ARBA" id="ARBA00022989"/>
    </source>
</evidence>
<dbReference type="GO" id="GO:0005886">
    <property type="term" value="C:plasma membrane"/>
    <property type="evidence" value="ECO:0007669"/>
    <property type="project" value="UniProtKB-SubCell"/>
</dbReference>
<keyword evidence="5 12" id="KW-0813">Transport</keyword>
<dbReference type="OrthoDB" id="8666089at2"/>
<dbReference type="Proteomes" id="UP000244892">
    <property type="component" value="Chromosome"/>
</dbReference>
<dbReference type="AlphaFoldDB" id="A0A2U8FR11"/>
<evidence type="ECO:0000313" key="14">
    <source>
        <dbReference type="Proteomes" id="UP000244892"/>
    </source>
</evidence>
<accession>A0A2U8FR11</accession>
<keyword evidence="8 12" id="KW-0812">Transmembrane</keyword>
<evidence type="ECO:0000256" key="7">
    <source>
        <dbReference type="ARBA" id="ARBA00022519"/>
    </source>
</evidence>
<dbReference type="InterPro" id="IPR007078">
    <property type="entry name" value="Haem_export_protD_CcmD"/>
</dbReference>
<name>A0A2U8FR11_9BURK</name>
<evidence type="ECO:0000256" key="11">
    <source>
        <dbReference type="ARBA" id="ARBA00023136"/>
    </source>
</evidence>
<evidence type="ECO:0000256" key="8">
    <source>
        <dbReference type="ARBA" id="ARBA00022692"/>
    </source>
</evidence>
<evidence type="ECO:0000256" key="3">
    <source>
        <dbReference type="ARBA" id="ARBA00008741"/>
    </source>
</evidence>
<feature type="transmembrane region" description="Helical" evidence="12">
    <location>
        <begin position="17"/>
        <end position="37"/>
    </location>
</feature>
<gene>
    <name evidence="13" type="primary">ccmD</name>
    <name evidence="13" type="ORF">DEH84_08775</name>
</gene>
<dbReference type="RefSeq" id="WP_109036512.1">
    <property type="nucleotide sequence ID" value="NZ_CP029210.1"/>
</dbReference>
<evidence type="ECO:0000256" key="4">
    <source>
        <dbReference type="ARBA" id="ARBA00016461"/>
    </source>
</evidence>
<keyword evidence="10 12" id="KW-1133">Transmembrane helix</keyword>